<reference evidence="4 5" key="1">
    <citation type="journal article" date="2003" name="Genome Res.">
        <title>Comparative complete genome sequence analysis of the amino acid replacements responsible for the thermostability of Corynebacterium efficiens.</title>
        <authorList>
            <person name="Nishio Y."/>
            <person name="Nakamura Y."/>
            <person name="Kawarabayasi Y."/>
            <person name="Usuda Y."/>
            <person name="Kimura E."/>
            <person name="Sugimoto S."/>
            <person name="Matsui K."/>
            <person name="Yamagishi A."/>
            <person name="Kikuchi H."/>
            <person name="Ikeo K."/>
            <person name="Gojobori T."/>
        </authorList>
    </citation>
    <scope>NUCLEOTIDE SEQUENCE [LARGE SCALE GENOMIC DNA]</scope>
    <source>
        <strain evidence="5">DSM 44549 / YS-314 / AJ 12310 / JCM 11189 / NBRC 100395</strain>
    </source>
</reference>
<name>Q8FQQ6_COREF</name>
<evidence type="ECO:0000259" key="3">
    <source>
        <dbReference type="PROSITE" id="PS51186"/>
    </source>
</evidence>
<keyword evidence="5" id="KW-1185">Reference proteome</keyword>
<dbReference type="SUPFAM" id="SSF55729">
    <property type="entry name" value="Acyl-CoA N-acyltransferases (Nat)"/>
    <property type="match status" value="1"/>
</dbReference>
<keyword evidence="1" id="KW-0808">Transferase</keyword>
<dbReference type="CDD" id="cd04301">
    <property type="entry name" value="NAT_SF"/>
    <property type="match status" value="1"/>
</dbReference>
<dbReference type="HOGENOM" id="CLU_013985_4_5_11"/>
<dbReference type="PROSITE" id="PS51186">
    <property type="entry name" value="GNAT"/>
    <property type="match status" value="1"/>
</dbReference>
<dbReference type="Pfam" id="PF00583">
    <property type="entry name" value="Acetyltransf_1"/>
    <property type="match status" value="1"/>
</dbReference>
<evidence type="ECO:0000313" key="4">
    <source>
        <dbReference type="EMBL" id="BAC17873.1"/>
    </source>
</evidence>
<dbReference type="Gene3D" id="3.40.630.30">
    <property type="match status" value="1"/>
</dbReference>
<evidence type="ECO:0000256" key="1">
    <source>
        <dbReference type="ARBA" id="ARBA00022679"/>
    </source>
</evidence>
<keyword evidence="2" id="KW-0012">Acyltransferase</keyword>
<dbReference type="KEGG" id="cef:CE1063"/>
<dbReference type="InterPro" id="IPR016181">
    <property type="entry name" value="Acyl_CoA_acyltransferase"/>
</dbReference>
<evidence type="ECO:0000256" key="2">
    <source>
        <dbReference type="ARBA" id="ARBA00023315"/>
    </source>
</evidence>
<dbReference type="STRING" id="196164.gene:10741471"/>
<dbReference type="EMBL" id="BA000035">
    <property type="protein sequence ID" value="BAC17873.1"/>
    <property type="molecule type" value="Genomic_DNA"/>
</dbReference>
<feature type="domain" description="N-acetyltransferase" evidence="3">
    <location>
        <begin position="26"/>
        <end position="191"/>
    </location>
</feature>
<dbReference type="PANTHER" id="PTHR43072:SF23">
    <property type="entry name" value="UPF0039 PROTEIN C11D3.02C"/>
    <property type="match status" value="1"/>
</dbReference>
<protein>
    <recommendedName>
        <fullName evidence="3">N-acetyltransferase domain-containing protein</fullName>
    </recommendedName>
</protein>
<evidence type="ECO:0000313" key="5">
    <source>
        <dbReference type="Proteomes" id="UP000001409"/>
    </source>
</evidence>
<sequence length="197" mass="22310">MGYTRECLVAEVGKSRENQGMAETDFIIRPIREVDFPQVRAIYEMGLETGHASYERKGPTWKQFTRMKIMETVFVAAEKKDPDFVLGWVAAAPASTRAVFHGVVEDSIYIHPQGQGRGVGGALLDKLIEVCQDLHKWSIHSWIFPENVGSAKLHASRGFEKVATFHHLAKMPYGEMAGEWRDTDVWEKLLPKPDIRP</sequence>
<dbReference type="AlphaFoldDB" id="Q8FQQ6"/>
<organism evidence="4 5">
    <name type="scientific">Corynebacterium efficiens (strain DSM 44549 / YS-314 / AJ 12310 / JCM 11189 / NBRC 100395)</name>
    <dbReference type="NCBI Taxonomy" id="196164"/>
    <lineage>
        <taxon>Bacteria</taxon>
        <taxon>Bacillati</taxon>
        <taxon>Actinomycetota</taxon>
        <taxon>Actinomycetes</taxon>
        <taxon>Mycobacteriales</taxon>
        <taxon>Corynebacteriaceae</taxon>
        <taxon>Corynebacterium</taxon>
    </lineage>
</organism>
<dbReference type="eggNOG" id="COG1247">
    <property type="taxonomic scope" value="Bacteria"/>
</dbReference>
<dbReference type="InterPro" id="IPR000182">
    <property type="entry name" value="GNAT_dom"/>
</dbReference>
<dbReference type="GO" id="GO:0016747">
    <property type="term" value="F:acyltransferase activity, transferring groups other than amino-acyl groups"/>
    <property type="evidence" value="ECO:0007669"/>
    <property type="project" value="InterPro"/>
</dbReference>
<dbReference type="Proteomes" id="UP000001409">
    <property type="component" value="Chromosome"/>
</dbReference>
<accession>Q8FQQ6</accession>
<dbReference type="PANTHER" id="PTHR43072">
    <property type="entry name" value="N-ACETYLTRANSFERASE"/>
    <property type="match status" value="1"/>
</dbReference>
<proteinExistence type="predicted"/>